<name>A0A645FTT2_9ZZZZ</name>
<evidence type="ECO:0000313" key="1">
    <source>
        <dbReference type="EMBL" id="MPN17887.1"/>
    </source>
</evidence>
<proteinExistence type="predicted"/>
<sequence length="56" mass="6531">MGLAEWEMSLEISLIIFLVAEWVDAVQILELPGEDPTLKCALQLRFRMLPWELIMK</sequence>
<protein>
    <submittedName>
        <fullName evidence="1">Uncharacterized protein</fullName>
    </submittedName>
</protein>
<accession>A0A645FTT2</accession>
<comment type="caution">
    <text evidence="1">The sequence shown here is derived from an EMBL/GenBank/DDBJ whole genome shotgun (WGS) entry which is preliminary data.</text>
</comment>
<dbReference type="AlphaFoldDB" id="A0A645FTT2"/>
<dbReference type="EMBL" id="VSSQ01065124">
    <property type="protein sequence ID" value="MPN17887.1"/>
    <property type="molecule type" value="Genomic_DNA"/>
</dbReference>
<reference evidence="1" key="1">
    <citation type="submission" date="2019-08" db="EMBL/GenBank/DDBJ databases">
        <authorList>
            <person name="Kucharzyk K."/>
            <person name="Murdoch R.W."/>
            <person name="Higgins S."/>
            <person name="Loffler F."/>
        </authorList>
    </citation>
    <scope>NUCLEOTIDE SEQUENCE</scope>
</reference>
<gene>
    <name evidence="1" type="ORF">SDC9_165242</name>
</gene>
<organism evidence="1">
    <name type="scientific">bioreactor metagenome</name>
    <dbReference type="NCBI Taxonomy" id="1076179"/>
    <lineage>
        <taxon>unclassified sequences</taxon>
        <taxon>metagenomes</taxon>
        <taxon>ecological metagenomes</taxon>
    </lineage>
</organism>